<evidence type="ECO:0000313" key="5">
    <source>
        <dbReference type="Proteomes" id="UP000580250"/>
    </source>
</evidence>
<protein>
    <recommendedName>
        <fullName evidence="3">Ground-like domain-containing protein</fullName>
    </recommendedName>
</protein>
<accession>A0A6V7X2W5</accession>
<dbReference type="AlphaFoldDB" id="A0A6V7X2W5"/>
<dbReference type="Proteomes" id="UP000580250">
    <property type="component" value="Unassembled WGS sequence"/>
</dbReference>
<dbReference type="OrthoDB" id="5831900at2759"/>
<keyword evidence="2" id="KW-0732">Signal</keyword>
<name>A0A6V7X2W5_MELEN</name>
<dbReference type="Pfam" id="PF04155">
    <property type="entry name" value="Ground-like"/>
    <property type="match status" value="1"/>
</dbReference>
<evidence type="ECO:0000256" key="2">
    <source>
        <dbReference type="SAM" id="SignalP"/>
    </source>
</evidence>
<comment type="caution">
    <text evidence="4">The sequence shown here is derived from an EMBL/GenBank/DDBJ whole genome shotgun (WGS) entry which is preliminary data.</text>
</comment>
<evidence type="ECO:0000256" key="1">
    <source>
        <dbReference type="SAM" id="MobiDB-lite"/>
    </source>
</evidence>
<dbReference type="PANTHER" id="PTHR31967:SF20">
    <property type="entry name" value="GROUND-LIKE DOMAIN-CONTAINING PROTEIN"/>
    <property type="match status" value="1"/>
</dbReference>
<dbReference type="PANTHER" id="PTHR31967">
    <property type="entry name" value="GROUNDHOG (HEDGEHOG-LIKE FAMILY)-RELATED"/>
    <property type="match status" value="1"/>
</dbReference>
<feature type="region of interest" description="Disordered" evidence="1">
    <location>
        <begin position="157"/>
        <end position="177"/>
    </location>
</feature>
<dbReference type="EMBL" id="CAJEWN010001041">
    <property type="protein sequence ID" value="CAD2193572.1"/>
    <property type="molecule type" value="Genomic_DNA"/>
</dbReference>
<organism evidence="4 5">
    <name type="scientific">Meloidogyne enterolobii</name>
    <name type="common">Root-knot nematode worm</name>
    <name type="synonym">Meloidogyne mayaguensis</name>
    <dbReference type="NCBI Taxonomy" id="390850"/>
    <lineage>
        <taxon>Eukaryota</taxon>
        <taxon>Metazoa</taxon>
        <taxon>Ecdysozoa</taxon>
        <taxon>Nematoda</taxon>
        <taxon>Chromadorea</taxon>
        <taxon>Rhabditida</taxon>
        <taxon>Tylenchina</taxon>
        <taxon>Tylenchomorpha</taxon>
        <taxon>Tylenchoidea</taxon>
        <taxon>Meloidogynidae</taxon>
        <taxon>Meloidogyninae</taxon>
        <taxon>Meloidogyne</taxon>
    </lineage>
</organism>
<evidence type="ECO:0000313" key="4">
    <source>
        <dbReference type="EMBL" id="CAD2193572.1"/>
    </source>
</evidence>
<reference evidence="4 5" key="1">
    <citation type="submission" date="2020-08" db="EMBL/GenBank/DDBJ databases">
        <authorList>
            <person name="Koutsovoulos G."/>
            <person name="Danchin GJ E."/>
        </authorList>
    </citation>
    <scope>NUCLEOTIDE SEQUENCE [LARGE SCALE GENOMIC DNA]</scope>
</reference>
<feature type="signal peptide" evidence="2">
    <location>
        <begin position="1"/>
        <end position="28"/>
    </location>
</feature>
<gene>
    <name evidence="4" type="ORF">MENT_LOCUS46531</name>
</gene>
<sequence length="284" mass="33500">MNKQNIIFKKLKIIILLLFKFYFQQNLAENKKIISSSINENYNKFSYTPNNLPTKKVKLFGKELQLKQIFLQPLRGENNKNNFLFGCKLIVKNKICECKNLNNNENCCCKQRINFGENKEKNNLSSKELNEKIQKNIGGYQIFNSKEALINYKNQDQRLSRPPQAKKPTYPINPINEEPKEVKTNLPLPECYYGNDNFMCCNAQLEENMNEAYDKAFRENNSLNKCNIQKIANSIQKSAENTFNTSFEIIVGLSDYISKSHFFRNYICKIKRDERLEYVFFKFF</sequence>
<dbReference type="InterPro" id="IPR007284">
    <property type="entry name" value="Ground-like_dom"/>
</dbReference>
<proteinExistence type="predicted"/>
<evidence type="ECO:0000259" key="3">
    <source>
        <dbReference type="Pfam" id="PF04155"/>
    </source>
</evidence>
<feature type="domain" description="Ground-like" evidence="3">
    <location>
        <begin position="198"/>
        <end position="280"/>
    </location>
</feature>
<feature type="chain" id="PRO_5028157687" description="Ground-like domain-containing protein" evidence="2">
    <location>
        <begin position="29"/>
        <end position="284"/>
    </location>
</feature>